<dbReference type="PANTHER" id="PTHR42850:SF4">
    <property type="entry name" value="ZINC-DEPENDENT ENDOPOLYPHOSPHATASE"/>
    <property type="match status" value="1"/>
</dbReference>
<dbReference type="InterPro" id="IPR029052">
    <property type="entry name" value="Metallo-depent_PP-like"/>
</dbReference>
<reference evidence="2 3" key="1">
    <citation type="submission" date="2024-02" db="EMBL/GenBank/DDBJ databases">
        <title>Roseovarius strain W115 nov., isolated from a marine algae.</title>
        <authorList>
            <person name="Lee M.W."/>
            <person name="Lee J.K."/>
            <person name="Kim J.M."/>
            <person name="Choi D.G."/>
            <person name="Baek J.H."/>
            <person name="Bayburt H."/>
            <person name="Jung J.J."/>
            <person name="Han D.M."/>
            <person name="Jeon C.O."/>
        </authorList>
    </citation>
    <scope>NUCLEOTIDE SEQUENCE [LARGE SCALE GENOMIC DNA]</scope>
    <source>
        <strain evidence="2 3">W115</strain>
    </source>
</reference>
<dbReference type="Proteomes" id="UP001281305">
    <property type="component" value="Chromosome"/>
</dbReference>
<sequence>MLNALRNFLNKPDIELGPPAPDTPFVAIGDIHGRIDLLTRLLPRLPDLPIICVGDYVDRGDHSAEVLRLLMERTDITCLSGNHEDMMLKFIDTPEQGGRWLLHGGMQTVASFGLGGISPSARGEELVKLRDVFVKTMGDEMLTWLRDLPTLWQSGNVAVLHAGADPAQPIADQKPQTLRWGHPAFLTTPRTDGMWVVHGHTVVDAAIAEGGRIAIDTGAYATDCLTAAIIETGQVRFETA</sequence>
<dbReference type="EMBL" id="CP146606">
    <property type="protein sequence ID" value="WYK19900.1"/>
    <property type="molecule type" value="Genomic_DNA"/>
</dbReference>
<organism evidence="2 3">
    <name type="scientific">Roseovarius rhodophyticola</name>
    <dbReference type="NCBI Taxonomy" id="3080827"/>
    <lineage>
        <taxon>Bacteria</taxon>
        <taxon>Pseudomonadati</taxon>
        <taxon>Pseudomonadota</taxon>
        <taxon>Alphaproteobacteria</taxon>
        <taxon>Rhodobacterales</taxon>
        <taxon>Roseobacteraceae</taxon>
        <taxon>Roseovarius</taxon>
    </lineage>
</organism>
<feature type="domain" description="Calcineurin-like phosphoesterase" evidence="1">
    <location>
        <begin position="24"/>
        <end position="203"/>
    </location>
</feature>
<dbReference type="PANTHER" id="PTHR42850">
    <property type="entry name" value="METALLOPHOSPHOESTERASE"/>
    <property type="match status" value="1"/>
</dbReference>
<evidence type="ECO:0000313" key="2">
    <source>
        <dbReference type="EMBL" id="WYK19900.1"/>
    </source>
</evidence>
<dbReference type="Pfam" id="PF00149">
    <property type="entry name" value="Metallophos"/>
    <property type="match status" value="1"/>
</dbReference>
<protein>
    <submittedName>
        <fullName evidence="2">Metallophosphoesterase</fullName>
    </submittedName>
</protein>
<name>A0ABZ2TN65_9RHOB</name>
<dbReference type="InterPro" id="IPR050126">
    <property type="entry name" value="Ap4A_hydrolase"/>
</dbReference>
<dbReference type="Gene3D" id="3.60.21.10">
    <property type="match status" value="1"/>
</dbReference>
<dbReference type="InterPro" id="IPR004843">
    <property type="entry name" value="Calcineurin-like_PHP"/>
</dbReference>
<gene>
    <name evidence="2" type="ORF">RZS32_008680</name>
</gene>
<dbReference type="RefSeq" id="WP_317056596.1">
    <property type="nucleotide sequence ID" value="NZ_CP146606.1"/>
</dbReference>
<evidence type="ECO:0000313" key="3">
    <source>
        <dbReference type="Proteomes" id="UP001281305"/>
    </source>
</evidence>
<dbReference type="SUPFAM" id="SSF56300">
    <property type="entry name" value="Metallo-dependent phosphatases"/>
    <property type="match status" value="1"/>
</dbReference>
<keyword evidence="3" id="KW-1185">Reference proteome</keyword>
<proteinExistence type="predicted"/>
<accession>A0ABZ2TN65</accession>
<evidence type="ECO:0000259" key="1">
    <source>
        <dbReference type="Pfam" id="PF00149"/>
    </source>
</evidence>